<protein>
    <submittedName>
        <fullName evidence="1">Uncharacterized protein</fullName>
    </submittedName>
</protein>
<feature type="non-terminal residue" evidence="1">
    <location>
        <position position="1"/>
    </location>
</feature>
<sequence length="94" mass="11337">ILYPYFDKKMKDEGEKLEKELKTLYNDKTVIKEIEREAKNIEEGKIEDRKFDGIEDRISYRTKKAEIHRKLLRGLSCFLKRVHYLKGKDMEEIA</sequence>
<organism evidence="1">
    <name type="scientific">marine sediment metagenome</name>
    <dbReference type="NCBI Taxonomy" id="412755"/>
    <lineage>
        <taxon>unclassified sequences</taxon>
        <taxon>metagenomes</taxon>
        <taxon>ecological metagenomes</taxon>
    </lineage>
</organism>
<evidence type="ECO:0000313" key="1">
    <source>
        <dbReference type="EMBL" id="GAH77022.1"/>
    </source>
</evidence>
<dbReference type="AlphaFoldDB" id="X1I5R9"/>
<comment type="caution">
    <text evidence="1">The sequence shown here is derived from an EMBL/GenBank/DDBJ whole genome shotgun (WGS) entry which is preliminary data.</text>
</comment>
<accession>X1I5R9</accession>
<name>X1I5R9_9ZZZZ</name>
<proteinExistence type="predicted"/>
<gene>
    <name evidence="1" type="ORF">S03H2_64147</name>
</gene>
<reference evidence="1" key="1">
    <citation type="journal article" date="2014" name="Front. Microbiol.">
        <title>High frequency of phylogenetically diverse reductive dehalogenase-homologous genes in deep subseafloor sedimentary metagenomes.</title>
        <authorList>
            <person name="Kawai M."/>
            <person name="Futagami T."/>
            <person name="Toyoda A."/>
            <person name="Takaki Y."/>
            <person name="Nishi S."/>
            <person name="Hori S."/>
            <person name="Arai W."/>
            <person name="Tsubouchi T."/>
            <person name="Morono Y."/>
            <person name="Uchiyama I."/>
            <person name="Ito T."/>
            <person name="Fujiyama A."/>
            <person name="Inagaki F."/>
            <person name="Takami H."/>
        </authorList>
    </citation>
    <scope>NUCLEOTIDE SEQUENCE</scope>
    <source>
        <strain evidence="1">Expedition CK06-06</strain>
    </source>
</reference>
<dbReference type="EMBL" id="BARU01041636">
    <property type="protein sequence ID" value="GAH77022.1"/>
    <property type="molecule type" value="Genomic_DNA"/>
</dbReference>